<accession>A0ABR7KTH3</accession>
<keyword evidence="2" id="KW-1185">Reference proteome</keyword>
<organism evidence="1 2">
    <name type="scientific">Pedobacter fastidiosus</name>
    <dbReference type="NCBI Taxonomy" id="2765361"/>
    <lineage>
        <taxon>Bacteria</taxon>
        <taxon>Pseudomonadati</taxon>
        <taxon>Bacteroidota</taxon>
        <taxon>Sphingobacteriia</taxon>
        <taxon>Sphingobacteriales</taxon>
        <taxon>Sphingobacteriaceae</taxon>
        <taxon>Pedobacter</taxon>
    </lineage>
</organism>
<evidence type="ECO:0000313" key="2">
    <source>
        <dbReference type="Proteomes" id="UP000652755"/>
    </source>
</evidence>
<dbReference type="SUPFAM" id="SSF53448">
    <property type="entry name" value="Nucleotide-diphospho-sugar transferases"/>
    <property type="match status" value="1"/>
</dbReference>
<gene>
    <name evidence="1" type="ORF">H7U22_11385</name>
</gene>
<dbReference type="InterPro" id="IPR029044">
    <property type="entry name" value="Nucleotide-diphossugar_trans"/>
</dbReference>
<dbReference type="EMBL" id="JACRYL010000009">
    <property type="protein sequence ID" value="MBC6111023.1"/>
    <property type="molecule type" value="Genomic_DNA"/>
</dbReference>
<evidence type="ECO:0000313" key="1">
    <source>
        <dbReference type="EMBL" id="MBC6111023.1"/>
    </source>
</evidence>
<comment type="caution">
    <text evidence="1">The sequence shown here is derived from an EMBL/GenBank/DDBJ whole genome shotgun (WGS) entry which is preliminary data.</text>
</comment>
<protein>
    <submittedName>
        <fullName evidence="1">Nucleotide-diphospho-sugar transferase</fullName>
    </submittedName>
</protein>
<dbReference type="Gene3D" id="3.90.550.10">
    <property type="entry name" value="Spore Coat Polysaccharide Biosynthesis Protein SpsA, Chain A"/>
    <property type="match status" value="1"/>
</dbReference>
<reference evidence="1 2" key="1">
    <citation type="submission" date="2020-08" db="EMBL/GenBank/DDBJ databases">
        <authorList>
            <person name="Sun Q."/>
            <person name="Inoue M."/>
        </authorList>
    </citation>
    <scope>NUCLEOTIDE SEQUENCE [LARGE SCALE GENOMIC DNA]</scope>
    <source>
        <strain evidence="1 2">CCM 8938</strain>
    </source>
</reference>
<keyword evidence="1" id="KW-0808">Transferase</keyword>
<name>A0ABR7KTH3_9SPHI</name>
<dbReference type="Proteomes" id="UP000652755">
    <property type="component" value="Unassembled WGS sequence"/>
</dbReference>
<sequence>MMVYDQNVPILMLVFNRPELTSQVFDKVREVAPKYLYVAADGPRDQDDETQCKEVKAVFNKIDWDCELKTLFRDNNLGCGMAVSSGIQWFFNQVEKGIVLEDDCLPNNSFFGFCTDLLHHYNNDVRVGHISGSNFQDEQQRGDGSYYFSALTHVWGWASWKRVWKDYDYKISLYYHFDASFKAFPAHLPFASNWKNIFTKVAQGEINTWDYQYAFLNLIKGYKSIMPNVNLIKNIGLGINGTHTSADHPLIVKSTQEIDLIKHPVMFKQNVDADIYTQNKEFVITKRKKNLFSITWKKIKTYLSNGK</sequence>
<dbReference type="GO" id="GO:0016740">
    <property type="term" value="F:transferase activity"/>
    <property type="evidence" value="ECO:0007669"/>
    <property type="project" value="UniProtKB-KW"/>
</dbReference>
<dbReference type="RefSeq" id="WP_187071488.1">
    <property type="nucleotide sequence ID" value="NZ_JACRYL010000009.1"/>
</dbReference>
<proteinExistence type="predicted"/>